<gene>
    <name evidence="2" type="ORF">HPP92_007361</name>
</gene>
<evidence type="ECO:0000313" key="3">
    <source>
        <dbReference type="Proteomes" id="UP000636800"/>
    </source>
</evidence>
<feature type="region of interest" description="Disordered" evidence="1">
    <location>
        <begin position="25"/>
        <end position="46"/>
    </location>
</feature>
<reference evidence="2 3" key="1">
    <citation type="journal article" date="2020" name="Nat. Food">
        <title>A phased Vanilla planifolia genome enables genetic improvement of flavour and production.</title>
        <authorList>
            <person name="Hasing T."/>
            <person name="Tang H."/>
            <person name="Brym M."/>
            <person name="Khazi F."/>
            <person name="Huang T."/>
            <person name="Chambers A.H."/>
        </authorList>
    </citation>
    <scope>NUCLEOTIDE SEQUENCE [LARGE SCALE GENOMIC DNA]</scope>
    <source>
        <tissue evidence="2">Leaf</tissue>
    </source>
</reference>
<name>A0A835RI15_VANPL</name>
<evidence type="ECO:0000313" key="2">
    <source>
        <dbReference type="EMBL" id="KAG0488550.1"/>
    </source>
</evidence>
<evidence type="ECO:0000256" key="1">
    <source>
        <dbReference type="SAM" id="MobiDB-lite"/>
    </source>
</evidence>
<comment type="caution">
    <text evidence="2">The sequence shown here is derived from an EMBL/GenBank/DDBJ whole genome shotgun (WGS) entry which is preliminary data.</text>
</comment>
<organism evidence="2 3">
    <name type="scientific">Vanilla planifolia</name>
    <name type="common">Vanilla</name>
    <dbReference type="NCBI Taxonomy" id="51239"/>
    <lineage>
        <taxon>Eukaryota</taxon>
        <taxon>Viridiplantae</taxon>
        <taxon>Streptophyta</taxon>
        <taxon>Embryophyta</taxon>
        <taxon>Tracheophyta</taxon>
        <taxon>Spermatophyta</taxon>
        <taxon>Magnoliopsida</taxon>
        <taxon>Liliopsida</taxon>
        <taxon>Asparagales</taxon>
        <taxon>Orchidaceae</taxon>
        <taxon>Vanilloideae</taxon>
        <taxon>Vanilleae</taxon>
        <taxon>Vanilla</taxon>
    </lineage>
</organism>
<dbReference type="AlphaFoldDB" id="A0A835RI15"/>
<protein>
    <submittedName>
        <fullName evidence="2">Uncharacterized protein</fullName>
    </submittedName>
</protein>
<sequence length="113" mass="12205">MARVCVELDIARPLPSRIRISEFTGSNLVDSGSPSPTKVSPITARPARPLATRLPIADQPKFKQFATSSPRLKRQTACPLLRCPSPNLSSCSPPHIRNWPVLISETSAGCADT</sequence>
<dbReference type="EMBL" id="JADCNL010000003">
    <property type="protein sequence ID" value="KAG0488550.1"/>
    <property type="molecule type" value="Genomic_DNA"/>
</dbReference>
<accession>A0A835RI15</accession>
<dbReference type="OrthoDB" id="10248838at2759"/>
<dbReference type="Proteomes" id="UP000636800">
    <property type="component" value="Chromosome 3"/>
</dbReference>
<proteinExistence type="predicted"/>
<feature type="compositionally biased region" description="Polar residues" evidence="1">
    <location>
        <begin position="25"/>
        <end position="40"/>
    </location>
</feature>
<keyword evidence="3" id="KW-1185">Reference proteome</keyword>